<proteinExistence type="inferred from homology"/>
<feature type="region of interest" description="Disordered" evidence="5">
    <location>
        <begin position="79"/>
        <end position="106"/>
    </location>
</feature>
<comment type="similarity">
    <text evidence="3">Belongs to the IPI1/TEX10 family.</text>
</comment>
<feature type="chain" id="PRO_5004933043" evidence="6">
    <location>
        <begin position="19"/>
        <end position="1018"/>
    </location>
</feature>
<evidence type="ECO:0000256" key="1">
    <source>
        <dbReference type="ARBA" id="ARBA00004604"/>
    </source>
</evidence>
<keyword evidence="6" id="KW-0732">Signal</keyword>
<accession>W9S9R4</accession>
<dbReference type="Proteomes" id="UP000030645">
    <property type="component" value="Unassembled WGS sequence"/>
</dbReference>
<dbReference type="InterPro" id="IPR016024">
    <property type="entry name" value="ARM-type_fold"/>
</dbReference>
<feature type="compositionally biased region" description="Polar residues" evidence="5">
    <location>
        <begin position="84"/>
        <end position="94"/>
    </location>
</feature>
<evidence type="ECO:0000256" key="3">
    <source>
        <dbReference type="ARBA" id="ARBA00006427"/>
    </source>
</evidence>
<organism evidence="9 10">
    <name type="scientific">Morus notabilis</name>
    <dbReference type="NCBI Taxonomy" id="981085"/>
    <lineage>
        <taxon>Eukaryota</taxon>
        <taxon>Viridiplantae</taxon>
        <taxon>Streptophyta</taxon>
        <taxon>Embryophyta</taxon>
        <taxon>Tracheophyta</taxon>
        <taxon>Spermatophyta</taxon>
        <taxon>Magnoliopsida</taxon>
        <taxon>eudicotyledons</taxon>
        <taxon>Gunneridae</taxon>
        <taxon>Pentapetalae</taxon>
        <taxon>rosids</taxon>
        <taxon>fabids</taxon>
        <taxon>Rosales</taxon>
        <taxon>Moraceae</taxon>
        <taxon>Moreae</taxon>
        <taxon>Morus</taxon>
    </lineage>
</organism>
<dbReference type="InterPro" id="IPR011989">
    <property type="entry name" value="ARM-like"/>
</dbReference>
<feature type="compositionally biased region" description="Low complexity" evidence="5">
    <location>
        <begin position="45"/>
        <end position="54"/>
    </location>
</feature>
<dbReference type="AlphaFoldDB" id="W9S9R4"/>
<keyword evidence="10" id="KW-1185">Reference proteome</keyword>
<evidence type="ECO:0000313" key="9">
    <source>
        <dbReference type="EMBL" id="EXC21216.1"/>
    </source>
</evidence>
<evidence type="ECO:0000256" key="4">
    <source>
        <dbReference type="ARBA" id="ARBA00023242"/>
    </source>
</evidence>
<dbReference type="SUPFAM" id="SSF48371">
    <property type="entry name" value="ARM repeat"/>
    <property type="match status" value="1"/>
</dbReference>
<feature type="domain" description="Pre-rRNA-processing protein Ipi1 N-terminal" evidence="7">
    <location>
        <begin position="305"/>
        <end position="371"/>
    </location>
</feature>
<evidence type="ECO:0000259" key="7">
    <source>
        <dbReference type="Pfam" id="PF12333"/>
    </source>
</evidence>
<reference evidence="10" key="1">
    <citation type="submission" date="2013-01" db="EMBL/GenBank/DDBJ databases">
        <title>Draft Genome Sequence of a Mulberry Tree, Morus notabilis C.K. Schneid.</title>
        <authorList>
            <person name="He N."/>
            <person name="Zhao S."/>
        </authorList>
    </citation>
    <scope>NUCLEOTIDE SEQUENCE</scope>
</reference>
<feature type="signal peptide" evidence="6">
    <location>
        <begin position="1"/>
        <end position="18"/>
    </location>
</feature>
<sequence>MFMFAFGLGLMGSKIILGLSAYQNAVAGRSPDLSLAHLFPDPAASLSSSSWHRSLPPPPSDPPRRCRTFICRTIRHMDTASIGGPSTQSTSTPLASGRKKRKRSQSGDVLVDALIETVQKFSNMYAMVGENIGRLANCFQYEADSATRRMQVFDEVKKFVGYMAPSKASKKQQKRGVDFKKIKRKIGRKLPPPKNATNTEIKSKAIILPEQSVASEKAGLAVNKKGLTLKELLQQTSHHNAKVRKDALVGIRGLLLKHPAELTLHKYAVIEKLRERIGDDDKVVRETLYQLFKSVIFPDCKEDNLGVFISLLTAYIFSAMTHLAIEVRLMAFKFFDLVVQYYPNSFFLYAEKILQNYEDILRKNKFYLQEKGKLKTALFGLVRCLSLLPCDRREADKDAGQRVLHAFEPDLPTESDGYAVIIPKVKELVPVLVNCFEEFIPGVQAVPSLDAQSFDCMLCLLQSIDRSIRFFLHFTGVGNLESEPSPGGLDADGDERYFTLNIAIAEIFLHLSEWTLLPTVSLETFLEFIESALFGKICGGNPGKAVKEKHLLTLLPFIPKLVSLAAGEWKPRLLQAFTKAFMDCNPESALKLACLSTIEEMLIPREDMMFSGTRVPEILDHQIAWIRELPVLLMQLGDKHQSSSQAVLRLLLKVGQCALLNPSLAWEYDNMQYSLKDFVSTCLDDVNGIRKGGNICYGPFVKLPSDCQELSLCCIYYFSFLDSPLLKSISSCCLCSDLEPPKLLRILEVLNSVYKAGRIQIADHISFFTTLLSRFRVFPDNIFPVTENDAKISNRGTFKSVISIVCSYISQMGDNSLVFQILENVVLEQITLRPPLDNVCALLRLLATLDSKPTRLNEESITSLGNLLSGYLIDIALCIPKDGDENSICSRTWHYYLIPCFVLFDKSHRLLQLVLQALGSLITRFSSLSPHDQNQNAKDCSSTIDAAVSVLLSMHKDVKILRIISSFKEDVHDIFRKIVCLQSSEEIRLNLEEKHKVQCSVDKLKVVTSSLDKMLLTT</sequence>
<dbReference type="FunFam" id="1.25.10.10:FF:000348">
    <property type="entry name" value="uncharacterized protein LOC106763108 isoform X2"/>
    <property type="match status" value="1"/>
</dbReference>
<feature type="region of interest" description="Disordered" evidence="5">
    <location>
        <begin position="45"/>
        <end position="65"/>
    </location>
</feature>
<dbReference type="InterPro" id="IPR057949">
    <property type="entry name" value="TPR_TEX10"/>
</dbReference>
<evidence type="ECO:0000256" key="6">
    <source>
        <dbReference type="SAM" id="SignalP"/>
    </source>
</evidence>
<dbReference type="Pfam" id="PF12333">
    <property type="entry name" value="Ipi1_N"/>
    <property type="match status" value="1"/>
</dbReference>
<name>W9S9R4_9ROSA</name>
<dbReference type="EMBL" id="KE345939">
    <property type="protein sequence ID" value="EXC21216.1"/>
    <property type="molecule type" value="Genomic_DNA"/>
</dbReference>
<dbReference type="InterPro" id="IPR024679">
    <property type="entry name" value="Ipi1_N"/>
</dbReference>
<evidence type="ECO:0000259" key="8">
    <source>
        <dbReference type="Pfam" id="PF25781"/>
    </source>
</evidence>
<comment type="subcellular location">
    <subcellularLocation>
        <location evidence="1">Nucleus</location>
        <location evidence="1">Nucleolus</location>
    </subcellularLocation>
    <subcellularLocation>
        <location evidence="2">Nucleus</location>
        <location evidence="2">Nucleoplasm</location>
    </subcellularLocation>
</comment>
<dbReference type="PANTHER" id="PTHR16056">
    <property type="entry name" value="REGULATOR OF MICROTUBULE DYNAMICS PROTEIN"/>
    <property type="match status" value="1"/>
</dbReference>
<dbReference type="PANTHER" id="PTHR16056:SF2">
    <property type="entry name" value="TESTIS-EXPRESSED PROTEIN 10"/>
    <property type="match status" value="1"/>
</dbReference>
<evidence type="ECO:0000313" key="10">
    <source>
        <dbReference type="Proteomes" id="UP000030645"/>
    </source>
</evidence>
<dbReference type="Pfam" id="PF25781">
    <property type="entry name" value="TPR_TEX10"/>
    <property type="match status" value="1"/>
</dbReference>
<protein>
    <submittedName>
        <fullName evidence="9">Uncharacterized protein</fullName>
    </submittedName>
</protein>
<dbReference type="Gene3D" id="1.25.10.10">
    <property type="entry name" value="Leucine-rich Repeat Variant"/>
    <property type="match status" value="1"/>
</dbReference>
<gene>
    <name evidence="9" type="ORF">L484_002226</name>
</gene>
<feature type="domain" description="TEX10-like TPR repeats" evidence="8">
    <location>
        <begin position="624"/>
        <end position="772"/>
    </location>
</feature>
<evidence type="ECO:0000256" key="5">
    <source>
        <dbReference type="SAM" id="MobiDB-lite"/>
    </source>
</evidence>
<dbReference type="eggNOG" id="KOG2149">
    <property type="taxonomic scope" value="Eukaryota"/>
</dbReference>
<dbReference type="STRING" id="981085.W9S9R4"/>
<evidence type="ECO:0000256" key="2">
    <source>
        <dbReference type="ARBA" id="ARBA00004642"/>
    </source>
</evidence>
<dbReference type="GO" id="GO:0005634">
    <property type="term" value="C:nucleus"/>
    <property type="evidence" value="ECO:0007669"/>
    <property type="project" value="UniProtKB-SubCell"/>
</dbReference>
<keyword evidence="4" id="KW-0539">Nucleus</keyword>